<feature type="transmembrane region" description="Helical" evidence="1">
    <location>
        <begin position="42"/>
        <end position="61"/>
    </location>
</feature>
<dbReference type="Proteomes" id="UP001058016">
    <property type="component" value="Chromosome"/>
</dbReference>
<feature type="transmembrane region" description="Helical" evidence="1">
    <location>
        <begin position="16"/>
        <end position="36"/>
    </location>
</feature>
<dbReference type="Proteomes" id="UP001058072">
    <property type="component" value="Chromosome"/>
</dbReference>
<reference evidence="3 4" key="1">
    <citation type="submission" date="2021-03" db="EMBL/GenBank/DDBJ databases">
        <title>Comparative Genomics and Metabolomics in the genus Turicibacter.</title>
        <authorList>
            <person name="Maki J."/>
            <person name="Looft T."/>
        </authorList>
    </citation>
    <scope>NUCLEOTIDE SEQUENCE</scope>
    <source>
        <strain evidence="3">ISU324</strain>
        <strain evidence="2 4">MMM721</strain>
    </source>
</reference>
<feature type="transmembrane region" description="Helical" evidence="1">
    <location>
        <begin position="106"/>
        <end position="129"/>
    </location>
</feature>
<accession>A0A9Q9CH93</accession>
<protein>
    <recommendedName>
        <fullName evidence="6">ATP synthase subunit I</fullName>
    </recommendedName>
</protein>
<name>A0A9Q9CH93_9FIRM</name>
<keyword evidence="1" id="KW-1133">Transmembrane helix</keyword>
<evidence type="ECO:0000313" key="3">
    <source>
        <dbReference type="EMBL" id="UUF08508.1"/>
    </source>
</evidence>
<proteinExistence type="predicted"/>
<organism evidence="3 5">
    <name type="scientific">Turicibacter bilis</name>
    <dbReference type="NCBI Taxonomy" id="2735723"/>
    <lineage>
        <taxon>Bacteria</taxon>
        <taxon>Bacillati</taxon>
        <taxon>Bacillota</taxon>
        <taxon>Erysipelotrichia</taxon>
        <taxon>Erysipelotrichales</taxon>
        <taxon>Turicibacteraceae</taxon>
        <taxon>Turicibacter</taxon>
    </lineage>
</organism>
<keyword evidence="1" id="KW-0472">Membrane</keyword>
<sequence>MSQLQNDPIRVIPKRVIQLALVFTFFIAVITMVFKLPIVNVLIGYWLGVVVNLINFRLIVIGTKNALEQQEKGAKSTMKTNLLLRLVIYAGALVATVLLLGTPAFVAAFIGISMVRFAIQTDGFFTFGYGKNKK</sequence>
<evidence type="ECO:0000313" key="4">
    <source>
        <dbReference type="Proteomes" id="UP001058016"/>
    </source>
</evidence>
<evidence type="ECO:0000256" key="1">
    <source>
        <dbReference type="SAM" id="Phobius"/>
    </source>
</evidence>
<dbReference type="EMBL" id="CP071249">
    <property type="protein sequence ID" value="UUF04948.1"/>
    <property type="molecule type" value="Genomic_DNA"/>
</dbReference>
<keyword evidence="1" id="KW-0812">Transmembrane</keyword>
<keyword evidence="4" id="KW-1185">Reference proteome</keyword>
<dbReference type="EMBL" id="CP071250">
    <property type="protein sequence ID" value="UUF08508.1"/>
    <property type="molecule type" value="Genomic_DNA"/>
</dbReference>
<gene>
    <name evidence="2" type="ORF">J0J69_07245</name>
    <name evidence="3" type="ORF">J0J70_00180</name>
</gene>
<evidence type="ECO:0000313" key="2">
    <source>
        <dbReference type="EMBL" id="UUF04948.1"/>
    </source>
</evidence>
<dbReference type="AlphaFoldDB" id="A0A9Q9CH93"/>
<dbReference type="RefSeq" id="WP_055242790.1">
    <property type="nucleotide sequence ID" value="NZ_CP071249.1"/>
</dbReference>
<evidence type="ECO:0000313" key="5">
    <source>
        <dbReference type="Proteomes" id="UP001058072"/>
    </source>
</evidence>
<evidence type="ECO:0008006" key="6">
    <source>
        <dbReference type="Google" id="ProtNLM"/>
    </source>
</evidence>
<feature type="transmembrane region" description="Helical" evidence="1">
    <location>
        <begin position="82"/>
        <end position="100"/>
    </location>
</feature>